<keyword evidence="3" id="KW-1185">Reference proteome</keyword>
<name>A0AAV7WPT6_PLEWA</name>
<reference evidence="2" key="1">
    <citation type="journal article" date="2022" name="bioRxiv">
        <title>Sequencing and chromosome-scale assembly of the giantPleurodeles waltlgenome.</title>
        <authorList>
            <person name="Brown T."/>
            <person name="Elewa A."/>
            <person name="Iarovenko S."/>
            <person name="Subramanian E."/>
            <person name="Araus A.J."/>
            <person name="Petzold A."/>
            <person name="Susuki M."/>
            <person name="Suzuki K.-i.T."/>
            <person name="Hayashi T."/>
            <person name="Toyoda A."/>
            <person name="Oliveira C."/>
            <person name="Osipova E."/>
            <person name="Leigh N.D."/>
            <person name="Simon A."/>
            <person name="Yun M.H."/>
        </authorList>
    </citation>
    <scope>NUCLEOTIDE SEQUENCE</scope>
    <source>
        <strain evidence="2">20211129_DDA</strain>
        <tissue evidence="2">Liver</tissue>
    </source>
</reference>
<feature type="compositionally biased region" description="Polar residues" evidence="1">
    <location>
        <begin position="60"/>
        <end position="69"/>
    </location>
</feature>
<organism evidence="2 3">
    <name type="scientific">Pleurodeles waltl</name>
    <name type="common">Iberian ribbed newt</name>
    <dbReference type="NCBI Taxonomy" id="8319"/>
    <lineage>
        <taxon>Eukaryota</taxon>
        <taxon>Metazoa</taxon>
        <taxon>Chordata</taxon>
        <taxon>Craniata</taxon>
        <taxon>Vertebrata</taxon>
        <taxon>Euteleostomi</taxon>
        <taxon>Amphibia</taxon>
        <taxon>Batrachia</taxon>
        <taxon>Caudata</taxon>
        <taxon>Salamandroidea</taxon>
        <taxon>Salamandridae</taxon>
        <taxon>Pleurodelinae</taxon>
        <taxon>Pleurodeles</taxon>
    </lineage>
</organism>
<sequence length="69" mass="7809">MKRPKLRPQAGNIIITDKEDKDGSRSVLSTSRASEVEADTREDKEAWFEDWWTPPVETTKPATTQESCG</sequence>
<evidence type="ECO:0000313" key="3">
    <source>
        <dbReference type="Proteomes" id="UP001066276"/>
    </source>
</evidence>
<comment type="caution">
    <text evidence="2">The sequence shown here is derived from an EMBL/GenBank/DDBJ whole genome shotgun (WGS) entry which is preliminary data.</text>
</comment>
<proteinExistence type="predicted"/>
<dbReference type="Proteomes" id="UP001066276">
    <property type="component" value="Chromosome 1_1"/>
</dbReference>
<feature type="compositionally biased region" description="Basic and acidic residues" evidence="1">
    <location>
        <begin position="34"/>
        <end position="47"/>
    </location>
</feature>
<dbReference type="AlphaFoldDB" id="A0AAV7WPT6"/>
<gene>
    <name evidence="2" type="ORF">NDU88_002528</name>
</gene>
<dbReference type="EMBL" id="JANPWB010000001">
    <property type="protein sequence ID" value="KAJ1214917.1"/>
    <property type="molecule type" value="Genomic_DNA"/>
</dbReference>
<evidence type="ECO:0000256" key="1">
    <source>
        <dbReference type="SAM" id="MobiDB-lite"/>
    </source>
</evidence>
<accession>A0AAV7WPT6</accession>
<protein>
    <submittedName>
        <fullName evidence="2">Uncharacterized protein</fullName>
    </submittedName>
</protein>
<evidence type="ECO:0000313" key="2">
    <source>
        <dbReference type="EMBL" id="KAJ1214917.1"/>
    </source>
</evidence>
<feature type="region of interest" description="Disordered" evidence="1">
    <location>
        <begin position="1"/>
        <end position="69"/>
    </location>
</feature>